<reference evidence="2" key="1">
    <citation type="journal article" date="2011" name="MBio">
        <title>Novel metabolic attributes of the genus Cyanothece, comprising a group of unicellular nitrogen-fixing Cyanobacteria.</title>
        <authorList>
            <person name="Bandyopadhyay A."/>
            <person name="Elvitigala T."/>
            <person name="Welsh E."/>
            <person name="Stockel J."/>
            <person name="Liberton M."/>
            <person name="Min H."/>
            <person name="Sherman L.A."/>
            <person name="Pakrasi H.B."/>
        </authorList>
    </citation>
    <scope>NUCLEOTIDE SEQUENCE [LARGE SCALE GENOMIC DNA]</scope>
    <source>
        <strain evidence="2">PCC 7822</strain>
    </source>
</reference>
<dbReference type="EMBL" id="CP002198">
    <property type="protein sequence ID" value="ADN15259.1"/>
    <property type="molecule type" value="Genomic_DNA"/>
</dbReference>
<dbReference type="eggNOG" id="COG2217">
    <property type="taxonomic scope" value="Bacteria"/>
</dbReference>
<dbReference type="Proteomes" id="UP000008206">
    <property type="component" value="Chromosome"/>
</dbReference>
<accession>E0UCR5</accession>
<dbReference type="KEGG" id="cyj:Cyan7822_3309"/>
<keyword evidence="2" id="KW-1185">Reference proteome</keyword>
<gene>
    <name evidence="1" type="ordered locus">Cyan7822_3309</name>
</gene>
<dbReference type="HOGENOM" id="CLU_2449686_0_0_3"/>
<dbReference type="RefSeq" id="WP_013323328.1">
    <property type="nucleotide sequence ID" value="NC_014501.1"/>
</dbReference>
<protein>
    <recommendedName>
        <fullName evidence="3">Heavy metal translocating P-type ATPase</fullName>
    </recommendedName>
</protein>
<sequence>MEYDVVHQVPGRVRYRIPQLAHDPELVENLQFLLGREEYVTEVRIKPFASSLVVSYQTESLSAEKVQTQLENLFKIADLVFPKEVQKKP</sequence>
<evidence type="ECO:0000313" key="1">
    <source>
        <dbReference type="EMBL" id="ADN15259.1"/>
    </source>
</evidence>
<evidence type="ECO:0000313" key="2">
    <source>
        <dbReference type="Proteomes" id="UP000008206"/>
    </source>
</evidence>
<dbReference type="AlphaFoldDB" id="E0UCR5"/>
<name>E0UCR5_GLOV7</name>
<dbReference type="Pfam" id="PF19991">
    <property type="entry name" value="HMA_2"/>
    <property type="match status" value="1"/>
</dbReference>
<organism evidence="1 2">
    <name type="scientific">Gloeothece verrucosa (strain PCC 7822)</name>
    <name type="common">Cyanothece sp. (strain PCC 7822)</name>
    <dbReference type="NCBI Taxonomy" id="497965"/>
    <lineage>
        <taxon>Bacteria</taxon>
        <taxon>Bacillati</taxon>
        <taxon>Cyanobacteriota</taxon>
        <taxon>Cyanophyceae</taxon>
        <taxon>Oscillatoriophycideae</taxon>
        <taxon>Chroococcales</taxon>
        <taxon>Aphanothecaceae</taxon>
        <taxon>Gloeothece</taxon>
        <taxon>Gloeothece verrucosa</taxon>
    </lineage>
</organism>
<dbReference type="OrthoDB" id="479859at2"/>
<dbReference type="STRING" id="497965.Cyan7822_3309"/>
<proteinExistence type="predicted"/>
<evidence type="ECO:0008006" key="3">
    <source>
        <dbReference type="Google" id="ProtNLM"/>
    </source>
</evidence>